<accession>A0A066WWC5</accession>
<evidence type="ECO:0000259" key="6">
    <source>
        <dbReference type="PROSITE" id="PS50893"/>
    </source>
</evidence>
<dbReference type="GO" id="GO:0016887">
    <property type="term" value="F:ATP hydrolysis activity"/>
    <property type="evidence" value="ECO:0007669"/>
    <property type="project" value="InterPro"/>
</dbReference>
<dbReference type="SUPFAM" id="SSF52540">
    <property type="entry name" value="P-loop containing nucleoside triphosphate hydrolases"/>
    <property type="match status" value="1"/>
</dbReference>
<keyword evidence="5 7" id="KW-0067">ATP-binding</keyword>
<dbReference type="PATRIC" id="fig|1492738.3.peg.1958"/>
<dbReference type="Gene3D" id="3.40.50.300">
    <property type="entry name" value="P-loop containing nucleotide triphosphate hydrolases"/>
    <property type="match status" value="1"/>
</dbReference>
<keyword evidence="8" id="KW-1185">Reference proteome</keyword>
<dbReference type="InterPro" id="IPR003593">
    <property type="entry name" value="AAA+_ATPase"/>
</dbReference>
<gene>
    <name evidence="7" type="ORF">FEM21_19700</name>
</gene>
<evidence type="ECO:0000313" key="8">
    <source>
        <dbReference type="Proteomes" id="UP000027064"/>
    </source>
</evidence>
<evidence type="ECO:0000256" key="4">
    <source>
        <dbReference type="ARBA" id="ARBA00022741"/>
    </source>
</evidence>
<evidence type="ECO:0000256" key="1">
    <source>
        <dbReference type="ARBA" id="ARBA00005417"/>
    </source>
</evidence>
<dbReference type="eggNOG" id="COG4152">
    <property type="taxonomic scope" value="Bacteria"/>
</dbReference>
<dbReference type="AlphaFoldDB" id="A0A066WWC5"/>
<dbReference type="STRING" id="1492738.FEM21_19700"/>
<evidence type="ECO:0000256" key="5">
    <source>
        <dbReference type="ARBA" id="ARBA00022840"/>
    </source>
</evidence>
<reference evidence="7 8" key="1">
    <citation type="submission" date="2014-05" db="EMBL/GenBank/DDBJ databases">
        <title>Genome Sequence of Flavobacterium sp. EM1321.</title>
        <authorList>
            <person name="Shin S.-K."/>
            <person name="Yi H."/>
        </authorList>
    </citation>
    <scope>NUCLEOTIDE SEQUENCE [LARGE SCALE GENOMIC DNA]</scope>
    <source>
        <strain evidence="7 8">EM1321</strain>
    </source>
</reference>
<dbReference type="PROSITE" id="PS00211">
    <property type="entry name" value="ABC_TRANSPORTER_1"/>
    <property type="match status" value="1"/>
</dbReference>
<evidence type="ECO:0000256" key="3">
    <source>
        <dbReference type="ARBA" id="ARBA00022458"/>
    </source>
</evidence>
<organism evidence="7 8">
    <name type="scientific">Flavobacterium seoulense</name>
    <dbReference type="NCBI Taxonomy" id="1492738"/>
    <lineage>
        <taxon>Bacteria</taxon>
        <taxon>Pseudomonadati</taxon>
        <taxon>Bacteroidota</taxon>
        <taxon>Flavobacteriia</taxon>
        <taxon>Flavobacteriales</taxon>
        <taxon>Flavobacteriaceae</taxon>
        <taxon>Flavobacterium</taxon>
    </lineage>
</organism>
<dbReference type="PANTHER" id="PTHR42711">
    <property type="entry name" value="ABC TRANSPORTER ATP-BINDING PROTEIN"/>
    <property type="match status" value="1"/>
</dbReference>
<dbReference type="EMBL" id="JNCA01000017">
    <property type="protein sequence ID" value="KDN54965.1"/>
    <property type="molecule type" value="Genomic_DNA"/>
</dbReference>
<evidence type="ECO:0000313" key="7">
    <source>
        <dbReference type="EMBL" id="KDN54965.1"/>
    </source>
</evidence>
<evidence type="ECO:0000256" key="2">
    <source>
        <dbReference type="ARBA" id="ARBA00022448"/>
    </source>
</evidence>
<proteinExistence type="inferred from homology"/>
<dbReference type="Pfam" id="PF13732">
    <property type="entry name" value="DrrA1-3_C"/>
    <property type="match status" value="1"/>
</dbReference>
<comment type="caution">
    <text evidence="7">The sequence shown here is derived from an EMBL/GenBank/DDBJ whole genome shotgun (WGS) entry which is preliminary data.</text>
</comment>
<dbReference type="InterPro" id="IPR027417">
    <property type="entry name" value="P-loop_NTPase"/>
</dbReference>
<name>A0A066WWC5_9FLAO</name>
<dbReference type="Proteomes" id="UP000027064">
    <property type="component" value="Unassembled WGS sequence"/>
</dbReference>
<keyword evidence="4" id="KW-0547">Nucleotide-binding</keyword>
<comment type="similarity">
    <text evidence="1">Belongs to the ABC transporter superfamily.</text>
</comment>
<dbReference type="InterPro" id="IPR003439">
    <property type="entry name" value="ABC_transporter-like_ATP-bd"/>
</dbReference>
<dbReference type="InterPro" id="IPR050763">
    <property type="entry name" value="ABC_transporter_ATP-binding"/>
</dbReference>
<dbReference type="PANTHER" id="PTHR42711:SF5">
    <property type="entry name" value="ABC TRANSPORTER ATP-BINDING PROTEIN NATA"/>
    <property type="match status" value="1"/>
</dbReference>
<feature type="domain" description="ABC transporter" evidence="6">
    <location>
        <begin position="14"/>
        <end position="241"/>
    </location>
</feature>
<dbReference type="InterPro" id="IPR025302">
    <property type="entry name" value="DrrA1/2-like_C"/>
</dbReference>
<dbReference type="PROSITE" id="PS50893">
    <property type="entry name" value="ABC_TRANSPORTER_2"/>
    <property type="match status" value="1"/>
</dbReference>
<dbReference type="SMART" id="SM00382">
    <property type="entry name" value="AAA"/>
    <property type="match status" value="1"/>
</dbReference>
<keyword evidence="2" id="KW-0813">Transport</keyword>
<sequence length="317" mass="35818">MKKQIQKISMNTLLEVNKVVKQYGNHVALNEVSLSVPKGSIYGLLGPNGAGKTSLIRIINQITLPDSGQIILDGEKLQPKHVQYIGYLPEERGLYQSMKVGEQCLYLAQMKGLSKAEAKKQLDYWFDRLGIQGWWNKKIQELSKGMAQKIQFVVCVLHKPKLLIFDEPFSGFDPVNANVIKDEILALKEEGATIIFSTHRMESVEELCDHIALIHKSNKLIEGKLEEVKRQHKTNSFEVGILTDNVEGLMYDITQKFTVSPANFKSLNKDLKLEIQIGNALPNELLNLITQRGQVTHFVEKIPSVHDIFIKTVTAKQ</sequence>
<keyword evidence="3" id="KW-0536">Nodulation</keyword>
<dbReference type="Pfam" id="PF00005">
    <property type="entry name" value="ABC_tran"/>
    <property type="match status" value="1"/>
</dbReference>
<protein>
    <submittedName>
        <fullName evidence="7">ABC transporter ATP-binding protein</fullName>
    </submittedName>
</protein>
<dbReference type="InterPro" id="IPR017871">
    <property type="entry name" value="ABC_transporter-like_CS"/>
</dbReference>
<dbReference type="GO" id="GO:0005524">
    <property type="term" value="F:ATP binding"/>
    <property type="evidence" value="ECO:0007669"/>
    <property type="project" value="UniProtKB-KW"/>
</dbReference>